<dbReference type="PANTHER" id="PTHR24249:SF406">
    <property type="entry name" value="G-PROTEIN COUPLED RECEPTORS FAMILY 1 PROFILE DOMAIN-CONTAINING PROTEIN"/>
    <property type="match status" value="1"/>
</dbReference>
<evidence type="ECO:0000256" key="1">
    <source>
        <dbReference type="ARBA" id="ARBA00004651"/>
    </source>
</evidence>
<dbReference type="AlphaFoldDB" id="A0AAJ7TCG0"/>
<comment type="subcellular location">
    <subcellularLocation>
        <location evidence="1">Cell membrane</location>
        <topology evidence="1">Multi-pass membrane protein</topology>
    </subcellularLocation>
</comment>
<evidence type="ECO:0000256" key="4">
    <source>
        <dbReference type="ARBA" id="ARBA00022989"/>
    </source>
</evidence>
<evidence type="ECO:0000256" key="8">
    <source>
        <dbReference type="ARBA" id="ARBA00023224"/>
    </source>
</evidence>
<keyword evidence="4 10" id="KW-1133">Transmembrane helix</keyword>
<evidence type="ECO:0000313" key="13">
    <source>
        <dbReference type="RefSeq" id="XP_032814052.1"/>
    </source>
</evidence>
<keyword evidence="2" id="KW-1003">Cell membrane</keyword>
<dbReference type="KEGG" id="pmrn:116944501"/>
<dbReference type="InterPro" id="IPR017452">
    <property type="entry name" value="GPCR_Rhodpsn_7TM"/>
</dbReference>
<feature type="transmembrane region" description="Helical" evidence="10">
    <location>
        <begin position="193"/>
        <end position="218"/>
    </location>
</feature>
<dbReference type="PANTHER" id="PTHR24249">
    <property type="entry name" value="HISTAMINE RECEPTOR-RELATED G-PROTEIN COUPLED RECEPTOR"/>
    <property type="match status" value="1"/>
</dbReference>
<keyword evidence="5 9" id="KW-0297">G-protein coupled receptor</keyword>
<protein>
    <submittedName>
        <fullName evidence="13">5-hydroxytryptamine receptor 1A-like</fullName>
    </submittedName>
</protein>
<evidence type="ECO:0000256" key="9">
    <source>
        <dbReference type="RuleBase" id="RU000688"/>
    </source>
</evidence>
<gene>
    <name evidence="13" type="primary">LOC116944501</name>
</gene>
<dbReference type="RefSeq" id="XP_032814052.1">
    <property type="nucleotide sequence ID" value="XM_032958161.1"/>
</dbReference>
<dbReference type="PRINTS" id="PR00237">
    <property type="entry name" value="GPCRRHODOPSN"/>
</dbReference>
<dbReference type="Proteomes" id="UP001318040">
    <property type="component" value="Chromosome 21"/>
</dbReference>
<keyword evidence="3 9" id="KW-0812">Transmembrane</keyword>
<reference evidence="13" key="1">
    <citation type="submission" date="2025-08" db="UniProtKB">
        <authorList>
            <consortium name="RefSeq"/>
        </authorList>
    </citation>
    <scope>IDENTIFICATION</scope>
    <source>
        <tissue evidence="13">Sperm</tissue>
    </source>
</reference>
<accession>A0AAJ7TCG0</accession>
<feature type="domain" description="G-protein coupled receptors family 1 profile" evidence="11">
    <location>
        <begin position="50"/>
        <end position="312"/>
    </location>
</feature>
<keyword evidence="7 9" id="KW-0675">Receptor</keyword>
<keyword evidence="8 9" id="KW-0807">Transducer</keyword>
<feature type="transmembrane region" description="Helical" evidence="10">
    <location>
        <begin position="150"/>
        <end position="173"/>
    </location>
</feature>
<evidence type="ECO:0000313" key="12">
    <source>
        <dbReference type="Proteomes" id="UP001318040"/>
    </source>
</evidence>
<proteinExistence type="inferred from homology"/>
<name>A0AAJ7TCG0_PETMA</name>
<evidence type="ECO:0000259" key="11">
    <source>
        <dbReference type="PROSITE" id="PS50262"/>
    </source>
</evidence>
<feature type="transmembrane region" description="Helical" evidence="10">
    <location>
        <begin position="289"/>
        <end position="315"/>
    </location>
</feature>
<feature type="transmembrane region" description="Helical" evidence="10">
    <location>
        <begin position="35"/>
        <end position="61"/>
    </location>
</feature>
<keyword evidence="12" id="KW-1185">Reference proteome</keyword>
<dbReference type="PROSITE" id="PS50262">
    <property type="entry name" value="G_PROTEIN_RECEP_F1_2"/>
    <property type="match status" value="1"/>
</dbReference>
<evidence type="ECO:0000256" key="5">
    <source>
        <dbReference type="ARBA" id="ARBA00023040"/>
    </source>
</evidence>
<dbReference type="Pfam" id="PF00001">
    <property type="entry name" value="7tm_1"/>
    <property type="match status" value="1"/>
</dbReference>
<dbReference type="SUPFAM" id="SSF81321">
    <property type="entry name" value="Family A G protein-coupled receptor-like"/>
    <property type="match status" value="1"/>
</dbReference>
<keyword evidence="6 10" id="KW-0472">Membrane</keyword>
<organism evidence="12 13">
    <name type="scientific">Petromyzon marinus</name>
    <name type="common">Sea lamprey</name>
    <dbReference type="NCBI Taxonomy" id="7757"/>
    <lineage>
        <taxon>Eukaryota</taxon>
        <taxon>Metazoa</taxon>
        <taxon>Chordata</taxon>
        <taxon>Craniata</taxon>
        <taxon>Vertebrata</taxon>
        <taxon>Cyclostomata</taxon>
        <taxon>Hyperoartia</taxon>
        <taxon>Petromyzontiformes</taxon>
        <taxon>Petromyzontidae</taxon>
        <taxon>Petromyzon</taxon>
    </lineage>
</organism>
<dbReference type="PROSITE" id="PS00237">
    <property type="entry name" value="G_PROTEIN_RECEP_F1_1"/>
    <property type="match status" value="1"/>
</dbReference>
<dbReference type="InterPro" id="IPR000276">
    <property type="entry name" value="GPCR_Rhodpsn"/>
</dbReference>
<dbReference type="GeneID" id="116944501"/>
<evidence type="ECO:0000256" key="10">
    <source>
        <dbReference type="SAM" id="Phobius"/>
    </source>
</evidence>
<dbReference type="Gene3D" id="1.20.1070.10">
    <property type="entry name" value="Rhodopsin 7-helix transmembrane proteins"/>
    <property type="match status" value="1"/>
</dbReference>
<dbReference type="InterPro" id="IPR050569">
    <property type="entry name" value="TAAR"/>
</dbReference>
<feature type="transmembrane region" description="Helical" evidence="10">
    <location>
        <begin position="68"/>
        <end position="91"/>
    </location>
</feature>
<evidence type="ECO:0000256" key="6">
    <source>
        <dbReference type="ARBA" id="ARBA00023136"/>
    </source>
</evidence>
<dbReference type="GO" id="GO:0005886">
    <property type="term" value="C:plasma membrane"/>
    <property type="evidence" value="ECO:0007669"/>
    <property type="project" value="UniProtKB-SubCell"/>
</dbReference>
<evidence type="ECO:0000256" key="7">
    <source>
        <dbReference type="ARBA" id="ARBA00023170"/>
    </source>
</evidence>
<evidence type="ECO:0000256" key="3">
    <source>
        <dbReference type="ARBA" id="ARBA00022692"/>
    </source>
</evidence>
<evidence type="ECO:0000256" key="2">
    <source>
        <dbReference type="ARBA" id="ARBA00022475"/>
    </source>
</evidence>
<sequence>MTPDLNVSRAHDLCALRFRGFNCTEVVYRPAARAALLSALLVFVAVNLIGNAAVIASVLYFRQLQTRANALALSLACTDILVGAVVMPLSAVREAYTCWFYGHAACRLHTWLDYSLTTSSVAHLACVAADRSVAIGDPLRYRERVTPAAVALMVGLCWLSLAGYAVPILAFWPTVMVPEPCPDNCNVEVNVEYAMANTVCAYALPLSVMVAVYARIYAQARAQSRKIKALAMPVAVAASGDRPEAPSWKAMRREHNATLTLGTLGGVFVLCWVPYFIASSAESFLGTDAAILLVDVANWFTYVNSTINPVLIMLLNRSFRGALKATLSGRVFTRKCRESDLLDWP</sequence>
<comment type="similarity">
    <text evidence="9">Belongs to the G-protein coupled receptor 1 family.</text>
</comment>
<feature type="transmembrane region" description="Helical" evidence="10">
    <location>
        <begin position="257"/>
        <end position="277"/>
    </location>
</feature>
<dbReference type="GO" id="GO:0001594">
    <property type="term" value="F:trace-amine receptor activity"/>
    <property type="evidence" value="ECO:0007669"/>
    <property type="project" value="TreeGrafter"/>
</dbReference>